<dbReference type="Gramene" id="EOY06463">
    <property type="protein sequence ID" value="EOY06463"/>
    <property type="gene ID" value="TCM_046782"/>
</dbReference>
<dbReference type="SMART" id="SM00733">
    <property type="entry name" value="Mterf"/>
    <property type="match status" value="6"/>
</dbReference>
<dbReference type="GO" id="GO:0006353">
    <property type="term" value="P:DNA-templated transcription termination"/>
    <property type="evidence" value="ECO:0007669"/>
    <property type="project" value="UniProtKB-KW"/>
</dbReference>
<dbReference type="FunFam" id="1.25.70.10:FF:000001">
    <property type="entry name" value="Mitochondrial transcription termination factor-like"/>
    <property type="match status" value="1"/>
</dbReference>
<accession>A0A061EP75</accession>
<dbReference type="GO" id="GO:0009507">
    <property type="term" value="C:chloroplast"/>
    <property type="evidence" value="ECO:0000318"/>
    <property type="project" value="GO_Central"/>
</dbReference>
<evidence type="ECO:0000256" key="3">
    <source>
        <dbReference type="ARBA" id="ARBA00022946"/>
    </source>
</evidence>
<dbReference type="eggNOG" id="KOG1267">
    <property type="taxonomic scope" value="Eukaryota"/>
</dbReference>
<dbReference type="EMBL" id="CM001882">
    <property type="protein sequence ID" value="EOY06463.1"/>
    <property type="molecule type" value="Genomic_DNA"/>
</dbReference>
<dbReference type="InterPro" id="IPR003690">
    <property type="entry name" value="MTERF"/>
</dbReference>
<evidence type="ECO:0000313" key="4">
    <source>
        <dbReference type="EMBL" id="EOY06463.1"/>
    </source>
</evidence>
<dbReference type="Gene3D" id="1.25.70.10">
    <property type="entry name" value="Transcription termination factor 3, mitochondrial"/>
    <property type="match status" value="2"/>
</dbReference>
<organism evidence="4 5">
    <name type="scientific">Theobroma cacao</name>
    <name type="common">Cacao</name>
    <name type="synonym">Cocoa</name>
    <dbReference type="NCBI Taxonomy" id="3641"/>
    <lineage>
        <taxon>Eukaryota</taxon>
        <taxon>Viridiplantae</taxon>
        <taxon>Streptophyta</taxon>
        <taxon>Embryophyta</taxon>
        <taxon>Tracheophyta</taxon>
        <taxon>Spermatophyta</taxon>
        <taxon>Magnoliopsida</taxon>
        <taxon>eudicotyledons</taxon>
        <taxon>Gunneridae</taxon>
        <taxon>Pentapetalae</taxon>
        <taxon>rosids</taxon>
        <taxon>malvids</taxon>
        <taxon>Malvales</taxon>
        <taxon>Malvaceae</taxon>
        <taxon>Byttnerioideae</taxon>
        <taxon>Theobroma</taxon>
    </lineage>
</organism>
<keyword evidence="2" id="KW-0806">Transcription termination</keyword>
<proteinExistence type="inferred from homology"/>
<evidence type="ECO:0000313" key="5">
    <source>
        <dbReference type="Proteomes" id="UP000026915"/>
    </source>
</evidence>
<dbReference type="InParanoid" id="A0A061EP75"/>
<dbReference type="HOGENOM" id="CLU_034145_1_1_1"/>
<dbReference type="GO" id="GO:0003676">
    <property type="term" value="F:nucleic acid binding"/>
    <property type="evidence" value="ECO:0007669"/>
    <property type="project" value="InterPro"/>
</dbReference>
<dbReference type="GO" id="GO:0009658">
    <property type="term" value="P:chloroplast organization"/>
    <property type="evidence" value="ECO:0000318"/>
    <property type="project" value="GO_Central"/>
</dbReference>
<name>A0A061EP75_THECC</name>
<dbReference type="InterPro" id="IPR038538">
    <property type="entry name" value="MTERF_sf"/>
</dbReference>
<reference evidence="4 5" key="1">
    <citation type="journal article" date="2013" name="Genome Biol.">
        <title>The genome sequence of the most widely cultivated cacao type and its use to identify candidate genes regulating pod color.</title>
        <authorList>
            <person name="Motamayor J.C."/>
            <person name="Mockaitis K."/>
            <person name="Schmutz J."/>
            <person name="Haiminen N."/>
            <person name="Iii D.L."/>
            <person name="Cornejo O."/>
            <person name="Findley S.D."/>
            <person name="Zheng P."/>
            <person name="Utro F."/>
            <person name="Royaert S."/>
            <person name="Saski C."/>
            <person name="Jenkins J."/>
            <person name="Podicheti R."/>
            <person name="Zhao M."/>
            <person name="Scheffler B.E."/>
            <person name="Stack J.C."/>
            <person name="Feltus F.A."/>
            <person name="Mustiga G.M."/>
            <person name="Amores F."/>
            <person name="Phillips W."/>
            <person name="Marelli J.P."/>
            <person name="May G.D."/>
            <person name="Shapiro H."/>
            <person name="Ma J."/>
            <person name="Bustamante C.D."/>
            <person name="Schnell R.J."/>
            <person name="Main D."/>
            <person name="Gilbert D."/>
            <person name="Parida L."/>
            <person name="Kuhn D.N."/>
        </authorList>
    </citation>
    <scope>NUCLEOTIDE SEQUENCE [LARGE SCALE GENOMIC DNA]</scope>
    <source>
        <strain evidence="5">cv. Matina 1-6</strain>
    </source>
</reference>
<dbReference type="Proteomes" id="UP000026915">
    <property type="component" value="Chromosome 4"/>
</dbReference>
<keyword evidence="2" id="KW-0805">Transcription regulation</keyword>
<sequence length="399" mass="45164">MFYFLCKRILHGRLAVAASQSHKVLCVSKNNPSSLSSSLLGVSASLTFRCISSSSKKQSFTVSYLKKKCGLSSESALTAAKYVQFKTSDRADTVIAFFKNHGFSEPQITRLIKRRPVVLVSDVETTLLPKLEFFRSKGISSPDLVKILSDNPTILGSSLEKQIIPSFNCLSNFLSEEKIIDAVKRYPRLLSYDLNAVLLPNINLLLDNGVPECNIVTTLHSLPSTLMRGPIQFKDMVDGAKDMGFIPSRPMFMVALFAMSSMSKSTWKKKFEVFKKFGWSEKEAFEAFRRYPTFVRVSEDKFMAVMDFLVNKMGFQSLLIAKRPRILMMSLDKKIVPRGLYAQDLLSKGLIRHVNLQALLETSDDLFVEKFVNRFKAEASELLKLYQEKLNHSKNWKIG</sequence>
<dbReference type="Pfam" id="PF02536">
    <property type="entry name" value="mTERF"/>
    <property type="match status" value="2"/>
</dbReference>
<keyword evidence="2" id="KW-0804">Transcription</keyword>
<keyword evidence="3" id="KW-0809">Transit peptide</keyword>
<evidence type="ECO:0000256" key="2">
    <source>
        <dbReference type="ARBA" id="ARBA00022472"/>
    </source>
</evidence>
<comment type="similarity">
    <text evidence="1">Belongs to the mTERF family.</text>
</comment>
<dbReference type="PANTHER" id="PTHR13068:SF204">
    <property type="entry name" value="TRANSCRIPTION TERMINATION FACTOR FAMILY PROTEIN, PUTATIVE ISOFORM 1-RELATED"/>
    <property type="match status" value="1"/>
</dbReference>
<keyword evidence="5" id="KW-1185">Reference proteome</keyword>
<evidence type="ECO:0000256" key="1">
    <source>
        <dbReference type="ARBA" id="ARBA00007692"/>
    </source>
</evidence>
<dbReference type="OMA" id="CPWILER"/>
<gene>
    <name evidence="4" type="ORF">TCM_046782</name>
</gene>
<protein>
    <submittedName>
        <fullName evidence="4">Mitochondrial transcription termination factor family protein, putative isoform 1</fullName>
    </submittedName>
</protein>
<dbReference type="PANTHER" id="PTHR13068">
    <property type="entry name" value="CGI-12 PROTEIN-RELATED"/>
    <property type="match status" value="1"/>
</dbReference>
<dbReference type="AlphaFoldDB" id="A0A061EP75"/>